<evidence type="ECO:0000256" key="1">
    <source>
        <dbReference type="SAM" id="Phobius"/>
    </source>
</evidence>
<keyword evidence="1" id="KW-1133">Transmembrane helix</keyword>
<evidence type="ECO:0000313" key="3">
    <source>
        <dbReference type="EMBL" id="KAI1705286.1"/>
    </source>
</evidence>
<feature type="transmembrane region" description="Helical" evidence="1">
    <location>
        <begin position="284"/>
        <end position="301"/>
    </location>
</feature>
<keyword evidence="4" id="KW-1185">Reference proteome</keyword>
<dbReference type="AlphaFoldDB" id="A0AAD4R2L5"/>
<name>A0AAD4R2L5_9BILA</name>
<dbReference type="EMBL" id="JAKKPZ010000058">
    <property type="protein sequence ID" value="KAI1705286.1"/>
    <property type="molecule type" value="Genomic_DNA"/>
</dbReference>
<comment type="caution">
    <text evidence="3">The sequence shown here is derived from an EMBL/GenBank/DDBJ whole genome shotgun (WGS) entry which is preliminary data.</text>
</comment>
<keyword evidence="1" id="KW-0812">Transmembrane</keyword>
<reference evidence="3" key="1">
    <citation type="submission" date="2022-01" db="EMBL/GenBank/DDBJ databases">
        <title>Genome Sequence Resource for Two Populations of Ditylenchus destructor, the Migratory Endoparasitic Phytonematode.</title>
        <authorList>
            <person name="Zhang H."/>
            <person name="Lin R."/>
            <person name="Xie B."/>
        </authorList>
    </citation>
    <scope>NUCLEOTIDE SEQUENCE</scope>
    <source>
        <strain evidence="3">BazhouSP</strain>
    </source>
</reference>
<keyword evidence="1" id="KW-0472">Membrane</keyword>
<accession>A0AAD4R2L5</accession>
<feature type="signal peptide" evidence="2">
    <location>
        <begin position="1"/>
        <end position="16"/>
    </location>
</feature>
<feature type="chain" id="PRO_5041984317" evidence="2">
    <location>
        <begin position="17"/>
        <end position="307"/>
    </location>
</feature>
<proteinExistence type="predicted"/>
<keyword evidence="2" id="KW-0732">Signal</keyword>
<gene>
    <name evidence="3" type="ORF">DdX_13757</name>
</gene>
<protein>
    <submittedName>
        <fullName evidence="3">Uncharacterized protein</fullName>
    </submittedName>
</protein>
<sequence>MRPSFIYYILIASVLSQIPAGDGEATWAPPETDPPAKVVTAFTDKKGRLWTPATKRPLQCKTNKTEETKCQEYSTYVNDASFLGTSTCHRAIDYIECLEKLYEGDRACESRQQELLETAKERLIPDQACYCCNETYHKMLEYGGLNTTSGLSCVPDRAKSPVKDYECVTCKFGPKIFERIFEHAKTCDELLSAGRKVANSINIACNHSGAETLIQNYFTSNERFILEKVEYCNDTKCDELTAFMQSHVAFTLQFKLPWKNKNCPPIVSPTEESTAARRYDHNSAILWLLGATGIIMITFNFHKTGYI</sequence>
<dbReference type="Proteomes" id="UP001201812">
    <property type="component" value="Unassembled WGS sequence"/>
</dbReference>
<evidence type="ECO:0000256" key="2">
    <source>
        <dbReference type="SAM" id="SignalP"/>
    </source>
</evidence>
<evidence type="ECO:0000313" key="4">
    <source>
        <dbReference type="Proteomes" id="UP001201812"/>
    </source>
</evidence>
<organism evidence="3 4">
    <name type="scientific">Ditylenchus destructor</name>
    <dbReference type="NCBI Taxonomy" id="166010"/>
    <lineage>
        <taxon>Eukaryota</taxon>
        <taxon>Metazoa</taxon>
        <taxon>Ecdysozoa</taxon>
        <taxon>Nematoda</taxon>
        <taxon>Chromadorea</taxon>
        <taxon>Rhabditida</taxon>
        <taxon>Tylenchina</taxon>
        <taxon>Tylenchomorpha</taxon>
        <taxon>Sphaerularioidea</taxon>
        <taxon>Anguinidae</taxon>
        <taxon>Anguininae</taxon>
        <taxon>Ditylenchus</taxon>
    </lineage>
</organism>